<dbReference type="Pfam" id="PF13637">
    <property type="entry name" value="Ank_4"/>
    <property type="match status" value="1"/>
</dbReference>
<feature type="transmembrane region" description="Helical" evidence="5">
    <location>
        <begin position="764"/>
        <end position="782"/>
    </location>
</feature>
<keyword evidence="5" id="KW-1133">Transmembrane helix</keyword>
<feature type="repeat" description="ANK" evidence="3">
    <location>
        <begin position="356"/>
        <end position="388"/>
    </location>
</feature>
<feature type="repeat" description="ANK" evidence="3">
    <location>
        <begin position="212"/>
        <end position="244"/>
    </location>
</feature>
<dbReference type="Pfam" id="PF12796">
    <property type="entry name" value="Ank_2"/>
    <property type="match status" value="3"/>
</dbReference>
<feature type="transmembrane region" description="Helical" evidence="5">
    <location>
        <begin position="884"/>
        <end position="902"/>
    </location>
</feature>
<keyword evidence="7" id="KW-1185">Reference proteome</keyword>
<feature type="repeat" description="ANK" evidence="3">
    <location>
        <begin position="423"/>
        <end position="456"/>
    </location>
</feature>
<accession>A0AAV7JL46</accession>
<dbReference type="InterPro" id="IPR002110">
    <property type="entry name" value="Ankyrin_rpt"/>
</dbReference>
<dbReference type="InterPro" id="IPR036770">
    <property type="entry name" value="Ankyrin_rpt-contain_sf"/>
</dbReference>
<dbReference type="EMBL" id="JAKMXF010000321">
    <property type="protein sequence ID" value="KAI6649447.1"/>
    <property type="molecule type" value="Genomic_DNA"/>
</dbReference>
<evidence type="ECO:0000313" key="7">
    <source>
        <dbReference type="Proteomes" id="UP001165289"/>
    </source>
</evidence>
<dbReference type="PROSITE" id="PS50088">
    <property type="entry name" value="ANK_REPEAT"/>
    <property type="match status" value="8"/>
</dbReference>
<keyword evidence="5" id="KW-0472">Membrane</keyword>
<evidence type="ECO:0000313" key="6">
    <source>
        <dbReference type="EMBL" id="KAI6649447.1"/>
    </source>
</evidence>
<dbReference type="AlphaFoldDB" id="A0AAV7JL46"/>
<evidence type="ECO:0000256" key="3">
    <source>
        <dbReference type="PROSITE-ProRule" id="PRU00023"/>
    </source>
</evidence>
<comment type="caution">
    <text evidence="6">The sequence shown here is derived from an EMBL/GenBank/DDBJ whole genome shotgun (WGS) entry which is preliminary data.</text>
</comment>
<feature type="repeat" description="ANK" evidence="3">
    <location>
        <begin position="524"/>
        <end position="556"/>
    </location>
</feature>
<feature type="transmembrane region" description="Helical" evidence="5">
    <location>
        <begin position="1017"/>
        <end position="1039"/>
    </location>
</feature>
<feature type="repeat" description="ANK" evidence="3">
    <location>
        <begin position="127"/>
        <end position="159"/>
    </location>
</feature>
<gene>
    <name evidence="6" type="ORF">LOD99_11812</name>
</gene>
<keyword evidence="5" id="KW-0812">Transmembrane</keyword>
<feature type="coiled-coil region" evidence="4">
    <location>
        <begin position="1115"/>
        <end position="1156"/>
    </location>
</feature>
<proteinExistence type="predicted"/>
<dbReference type="SUPFAM" id="SSF48403">
    <property type="entry name" value="Ankyrin repeat"/>
    <property type="match status" value="2"/>
</dbReference>
<evidence type="ECO:0000256" key="2">
    <source>
        <dbReference type="ARBA" id="ARBA00023043"/>
    </source>
</evidence>
<dbReference type="PANTHER" id="PTHR24198">
    <property type="entry name" value="ANKYRIN REPEAT AND PROTEIN KINASE DOMAIN-CONTAINING PROTEIN"/>
    <property type="match status" value="1"/>
</dbReference>
<feature type="transmembrane region" description="Helical" evidence="5">
    <location>
        <begin position="929"/>
        <end position="948"/>
    </location>
</feature>
<dbReference type="PANTHER" id="PTHR24198:SF165">
    <property type="entry name" value="ANKYRIN REPEAT-CONTAINING PROTEIN-RELATED"/>
    <property type="match status" value="1"/>
</dbReference>
<evidence type="ECO:0000256" key="4">
    <source>
        <dbReference type="SAM" id="Coils"/>
    </source>
</evidence>
<keyword evidence="1" id="KW-0677">Repeat</keyword>
<sequence length="1187" mass="135585">MAFQPLTNDSLKLGVMEPQNTVGFGAMCLCIVNDEESKMIDKLVIYNVSFGTASGEEMIRVKPIRGEEVIEVKKQQTKILQNSNKSELNIDIEKIVDDIVKAKEPDALRLALVQCLLSTDSVFSKSDGETLLHYTARVGSAECLKYLLYEAISVFPYDSKNDRGSNILHSAVKGGKIENIEILLNFLIKSDSETSGVTSEHTIEFLNAKTTRGNTALHICYIFGKKDAIRPLLNAGVKLSEVDKNQNTLLHLAAGKSLIEYIKIITDYYINDREDKSKALKELKECFLLQNKAKKIPVMLTDDRLTIEIILKYMDLEAEVDSDIGKLIHIAATEDNVALAEALIDRKTPLNVVNRKGFPPLKLAAKKGNIRVLEVLLGAKANPNFIGKNIPGFSPLNNAVEFGQFDCAKLLIKHGANLVHKDMANTALHSAAYGGHAAIVEYLIKEVGMNVNQRNNSDRTPLYQGTLQGQNSVVNVLLRYGADPNVVFGNDDDTFLHLAVREGRKEIVKMLLDYKAKPEEPLKDGTTPLMLAADKDYADYIPIIMNYGTTLVKGDNEGNTVLHHIAKYNSCASAKCLLRRIAPMKGVTREQQIYMIRNNKGQSSYDLALECRNEPVLKLFIVWAPKDYYHKDPKQIHKIYESKLYDTVKEVINRSVVENKSSGKVSADTILFDSNDSGLYPNDPKFKPLEKSFLHKLKDCPDQELKYHPLVSIIVDKKLRFYRWWYIISFFFYLFFLICLAYALVQASTVCDSNIWLYQNPADWVRGICEIICLLYIMFFLFNEGVEFLIEWTQVYEDNVNKCEETQLIVKYLNDTVSEKDKTCLSKMFLKWKNFLFLFHKLDVKLKYFFSAFPEYFDGVYNFIDWLGIVSFIVLIFLRATSFYLQWSFAGLTFIFFSLSLFKYTRISPALGAYVSGVFKIFVIDIPRFFILVFIILIAYIGGIHLAARQQPTLNQNINICSNPPYQVCNNTRSEFFWFNQELTCLYDLRRPLLSGLMFMLDGGPGNHVEDILQDNFFFTIVYLGFSFTIIVVMLNILIAQLSETYGEIIKENTYHYKIDLVVTLELKSNLAYWFGRRFRKYTAIESLTIPLSRWNSLKDDSPSRNMDQLALDTNEGLNRAKKMIESEFEKATRTNEEFNQKVDDLNHKVGDLNHKVEDITDGMSHINHRLDSFEQKVNKVIELLNK</sequence>
<dbReference type="PROSITE" id="PS50297">
    <property type="entry name" value="ANK_REP_REGION"/>
    <property type="match status" value="4"/>
</dbReference>
<organism evidence="6 7">
    <name type="scientific">Oopsacas minuta</name>
    <dbReference type="NCBI Taxonomy" id="111878"/>
    <lineage>
        <taxon>Eukaryota</taxon>
        <taxon>Metazoa</taxon>
        <taxon>Porifera</taxon>
        <taxon>Hexactinellida</taxon>
        <taxon>Hexasterophora</taxon>
        <taxon>Lyssacinosida</taxon>
        <taxon>Leucopsacidae</taxon>
        <taxon>Oopsacas</taxon>
    </lineage>
</organism>
<keyword evidence="4" id="KW-0175">Coiled coil</keyword>
<dbReference type="Gene3D" id="1.25.40.20">
    <property type="entry name" value="Ankyrin repeat-containing domain"/>
    <property type="match status" value="3"/>
</dbReference>
<feature type="transmembrane region" description="Helical" evidence="5">
    <location>
        <begin position="724"/>
        <end position="744"/>
    </location>
</feature>
<feature type="repeat" description="ANK" evidence="3">
    <location>
        <begin position="491"/>
        <end position="523"/>
    </location>
</feature>
<evidence type="ECO:0000256" key="1">
    <source>
        <dbReference type="ARBA" id="ARBA00022737"/>
    </source>
</evidence>
<feature type="transmembrane region" description="Helical" evidence="5">
    <location>
        <begin position="860"/>
        <end position="878"/>
    </location>
</feature>
<dbReference type="SMART" id="SM00248">
    <property type="entry name" value="ANK"/>
    <property type="match status" value="12"/>
</dbReference>
<reference evidence="6 7" key="1">
    <citation type="journal article" date="2023" name="BMC Biol.">
        <title>The compact genome of the sponge Oopsacas minuta (Hexactinellida) is lacking key metazoan core genes.</title>
        <authorList>
            <person name="Santini S."/>
            <person name="Schenkelaars Q."/>
            <person name="Jourda C."/>
            <person name="Duchesne M."/>
            <person name="Belahbib H."/>
            <person name="Rocher C."/>
            <person name="Selva M."/>
            <person name="Riesgo A."/>
            <person name="Vervoort M."/>
            <person name="Leys S.P."/>
            <person name="Kodjabachian L."/>
            <person name="Le Bivic A."/>
            <person name="Borchiellini C."/>
            <person name="Claverie J.M."/>
            <person name="Renard E."/>
        </authorList>
    </citation>
    <scope>NUCLEOTIDE SEQUENCE [LARGE SCALE GENOMIC DNA]</scope>
    <source>
        <strain evidence="6">SPO-2</strain>
    </source>
</reference>
<feature type="repeat" description="ANK" evidence="3">
    <location>
        <begin position="457"/>
        <end position="489"/>
    </location>
</feature>
<keyword evidence="2 3" id="KW-0040">ANK repeat</keyword>
<evidence type="ECO:0000256" key="5">
    <source>
        <dbReference type="SAM" id="Phobius"/>
    </source>
</evidence>
<feature type="repeat" description="ANK" evidence="3">
    <location>
        <begin position="391"/>
        <end position="423"/>
    </location>
</feature>
<dbReference type="Proteomes" id="UP001165289">
    <property type="component" value="Unassembled WGS sequence"/>
</dbReference>
<protein>
    <submittedName>
        <fullName evidence="6">Ankyrin-3</fullName>
    </submittedName>
</protein>
<name>A0AAV7JL46_9METZ</name>